<dbReference type="Gene3D" id="3.40.47.10">
    <property type="match status" value="1"/>
</dbReference>
<evidence type="ECO:0000256" key="1">
    <source>
        <dbReference type="ARBA" id="ARBA00022450"/>
    </source>
</evidence>
<dbReference type="InterPro" id="IPR049551">
    <property type="entry name" value="PKS_DH_C"/>
</dbReference>
<dbReference type="PANTHER" id="PTHR43775">
    <property type="entry name" value="FATTY ACID SYNTHASE"/>
    <property type="match status" value="1"/>
</dbReference>
<dbReference type="PROSITE" id="PS52004">
    <property type="entry name" value="KS3_2"/>
    <property type="match status" value="1"/>
</dbReference>
<reference evidence="10 11" key="1">
    <citation type="submission" date="2020-08" db="EMBL/GenBank/DDBJ databases">
        <title>Genomic Encyclopedia of Type Strains, Phase III (KMG-III): the genomes of soil and plant-associated and newly described type strains.</title>
        <authorList>
            <person name="Whitman W."/>
        </authorList>
    </citation>
    <scope>NUCLEOTIDE SEQUENCE [LARGE SCALE GENOMIC DNA]</scope>
    <source>
        <strain evidence="10 11">CECT 8075</strain>
    </source>
</reference>
<dbReference type="PANTHER" id="PTHR43775:SF37">
    <property type="entry name" value="SI:DKEY-61P9.11"/>
    <property type="match status" value="1"/>
</dbReference>
<name>A0A7W5H9C2_9BACT</name>
<dbReference type="InterPro" id="IPR014031">
    <property type="entry name" value="Ketoacyl_synth_C"/>
</dbReference>
<evidence type="ECO:0000259" key="8">
    <source>
        <dbReference type="PROSITE" id="PS52004"/>
    </source>
</evidence>
<dbReference type="GO" id="GO:0004312">
    <property type="term" value="F:fatty acid synthase activity"/>
    <property type="evidence" value="ECO:0007669"/>
    <property type="project" value="TreeGrafter"/>
</dbReference>
<dbReference type="InterPro" id="IPR036736">
    <property type="entry name" value="ACP-like_sf"/>
</dbReference>
<evidence type="ECO:0000256" key="2">
    <source>
        <dbReference type="ARBA" id="ARBA00022553"/>
    </source>
</evidence>
<dbReference type="InterPro" id="IPR042104">
    <property type="entry name" value="PKS_dehydratase_sf"/>
</dbReference>
<dbReference type="Pfam" id="PF14765">
    <property type="entry name" value="PS-DH"/>
    <property type="match status" value="1"/>
</dbReference>
<dbReference type="Pfam" id="PF00109">
    <property type="entry name" value="ketoacyl-synt"/>
    <property type="match status" value="1"/>
</dbReference>
<comment type="function">
    <text evidence="4">Involved in production of the polyketide antibiotic thailandamide.</text>
</comment>
<dbReference type="Gene3D" id="3.30.70.3290">
    <property type="match status" value="1"/>
</dbReference>
<feature type="active site" description="Proton donor; for dehydratase activity" evidence="5">
    <location>
        <position position="910"/>
    </location>
</feature>
<dbReference type="CDD" id="cd00833">
    <property type="entry name" value="PKS"/>
    <property type="match status" value="1"/>
</dbReference>
<feature type="region of interest" description="N-terminal hotdog fold" evidence="5">
    <location>
        <begin position="700"/>
        <end position="825"/>
    </location>
</feature>
<feature type="domain" description="Ketosynthase family 3 (KS3)" evidence="8">
    <location>
        <begin position="61"/>
        <end position="482"/>
    </location>
</feature>
<evidence type="ECO:0000256" key="6">
    <source>
        <dbReference type="SAM" id="MobiDB-lite"/>
    </source>
</evidence>
<organism evidence="10 11">
    <name type="scientific">Aporhodopirellula rubra</name>
    <dbReference type="NCBI Taxonomy" id="980271"/>
    <lineage>
        <taxon>Bacteria</taxon>
        <taxon>Pseudomonadati</taxon>
        <taxon>Planctomycetota</taxon>
        <taxon>Planctomycetia</taxon>
        <taxon>Pirellulales</taxon>
        <taxon>Pirellulaceae</taxon>
        <taxon>Aporhodopirellula</taxon>
    </lineage>
</organism>
<dbReference type="InterPro" id="IPR018201">
    <property type="entry name" value="Ketoacyl_synth_AS"/>
</dbReference>
<proteinExistence type="predicted"/>
<gene>
    <name evidence="10" type="ORF">FHS27_006096</name>
</gene>
<dbReference type="InterPro" id="IPR049552">
    <property type="entry name" value="PKS_DH_N"/>
</dbReference>
<dbReference type="GO" id="GO:0031177">
    <property type="term" value="F:phosphopantetheine binding"/>
    <property type="evidence" value="ECO:0007669"/>
    <property type="project" value="InterPro"/>
</dbReference>
<evidence type="ECO:0000256" key="4">
    <source>
        <dbReference type="ARBA" id="ARBA00054155"/>
    </source>
</evidence>
<dbReference type="Gene3D" id="1.10.1200.10">
    <property type="entry name" value="ACP-like"/>
    <property type="match status" value="1"/>
</dbReference>
<dbReference type="PROSITE" id="PS00606">
    <property type="entry name" value="KS3_1"/>
    <property type="match status" value="1"/>
</dbReference>
<dbReference type="InterPro" id="IPR049900">
    <property type="entry name" value="PKS_mFAS_DH"/>
</dbReference>
<dbReference type="GO" id="GO:0004315">
    <property type="term" value="F:3-oxoacyl-[acyl-carrier-protein] synthase activity"/>
    <property type="evidence" value="ECO:0007669"/>
    <property type="project" value="InterPro"/>
</dbReference>
<feature type="domain" description="PKS/mFAS DH" evidence="9">
    <location>
        <begin position="700"/>
        <end position="997"/>
    </location>
</feature>
<evidence type="ECO:0000259" key="7">
    <source>
        <dbReference type="PROSITE" id="PS50075"/>
    </source>
</evidence>
<dbReference type="InterPro" id="IPR016039">
    <property type="entry name" value="Thiolase-like"/>
</dbReference>
<dbReference type="InterPro" id="IPR014030">
    <property type="entry name" value="Ketoacyl_synth_N"/>
</dbReference>
<dbReference type="FunFam" id="3.40.47.10:FF:000019">
    <property type="entry name" value="Polyketide synthase type I"/>
    <property type="match status" value="1"/>
</dbReference>
<sequence length="1111" mass="119456">MIQLPNSDDAADQDPSRSGRGPRNPAAGENTSAAGNVNMASVLEALRKTKAGMQRLGDRLSEPLAVVGIGCRFPAAPSPDAFWNLLQNGDAADTHAGDRWSSELASGQEKQPGRITANRVGWLDQIDQFDAAFFGISGREAVSLDPQQRLLLEVAWETLENAGIAPQSCRGRRVGAFVGMCSNDYLYRLTRRDPEAIDTYMSTGNAHGAAAGRLSYVMDWRGPSVAVDTACSSSLTAVHLAARSLRYGDCDMAIAMGVNVILAPELSISLSQAGMLSPTGRCHAFSSDADGFVRGEGCGAVLLKRLSDAVKDNDPIYCVVRGSATNQDGRSVGLTAPNGHAQQAVIRAAIADARLSAEQIDYLETHGTGTPLGDPIEIDALRQVFAPSREPSRPLRIGSVKTNVGHLEGAAGIAGIIKVILSLKNRCLPPHLHCDRLSEAIDWNWPVEVTRDKQSWESPQPRVAGISSFGFGGSNAHVILSDAPAVHPLSPAASPEGTVVARPVASGLELESGLEPINNAGPSLFVLSAKSSLALRQYAAKFVDALSTQPQSLSDVCFSVATTRDCFEHRMGIVAESLEELIDELRRFADGNPSSRVISEVSASENRLIGDDRVCLLRGVAMSFLRGETIEWKDHFPPTAKRVTLPTYPFQRSRRWLDDAPVCLPMSAICPSEIASIDKSLTQRDNNAGDPKSVAASATNDTLLSSLLQRKLNLAGDETIFETDLSSFSYLHDHVVRGMTLFPAAGLVELALAAGKAVSPALNAIESLQIARPLPIRSDGPTWVQVIVSPGEQNRRLRVATLDASNGGSWRTVAECQLKTQTPQTGVNRTAAITDDIEFSRDELAADHEITNHEHYQIMRDAGLNYGDTFRGLRSRRDAVVGQRIVSIGETGLPETLDSHGYQMHPAWLDACLQVAAGLIPESQNAWIPVGFDRISAHRIPAQNQPLRVMATRQGSDDLSAIDDSLSIDLTINDGSGQLVMTIEGLTLTPIAILPTGNKPTADDICETTAGTSPERSPAEIREHLHERIAEIMGLELDEVPLAQSLDALGLDSLMAFELRDEMQQDFGIEVPLDLFFEASTLDTFLNQVIERIATVDPPVANEDGWVEGAL</sequence>
<keyword evidence="1" id="KW-0596">Phosphopantetheine</keyword>
<dbReference type="SMART" id="SM00823">
    <property type="entry name" value="PKS_PP"/>
    <property type="match status" value="1"/>
</dbReference>
<dbReference type="SMART" id="SM00825">
    <property type="entry name" value="PKS_KS"/>
    <property type="match status" value="1"/>
</dbReference>
<feature type="domain" description="Carrier" evidence="7">
    <location>
        <begin position="1019"/>
        <end position="1093"/>
    </location>
</feature>
<dbReference type="SUPFAM" id="SSF47336">
    <property type="entry name" value="ACP-like"/>
    <property type="match status" value="1"/>
</dbReference>
<keyword evidence="11" id="KW-1185">Reference proteome</keyword>
<dbReference type="PROSITE" id="PS52019">
    <property type="entry name" value="PKS_MFAS_DH"/>
    <property type="match status" value="1"/>
</dbReference>
<keyword evidence="3 10" id="KW-0808">Transferase</keyword>
<dbReference type="SMART" id="SM00826">
    <property type="entry name" value="PKS_DH"/>
    <property type="match status" value="1"/>
</dbReference>
<evidence type="ECO:0000313" key="11">
    <source>
        <dbReference type="Proteomes" id="UP000536179"/>
    </source>
</evidence>
<dbReference type="GO" id="GO:0006633">
    <property type="term" value="P:fatty acid biosynthetic process"/>
    <property type="evidence" value="ECO:0007669"/>
    <property type="project" value="InterPro"/>
</dbReference>
<dbReference type="InterPro" id="IPR020806">
    <property type="entry name" value="PKS_PP-bd"/>
</dbReference>
<dbReference type="PROSITE" id="PS50075">
    <property type="entry name" value="CARRIER"/>
    <property type="match status" value="1"/>
</dbReference>
<accession>A0A7W5H9C2</accession>
<dbReference type="AlphaFoldDB" id="A0A7W5H9C2"/>
<dbReference type="EMBL" id="JACHXU010000034">
    <property type="protein sequence ID" value="MBB3210249.1"/>
    <property type="molecule type" value="Genomic_DNA"/>
</dbReference>
<feature type="region of interest" description="Disordered" evidence="6">
    <location>
        <begin position="1"/>
        <end position="35"/>
    </location>
</feature>
<dbReference type="Pfam" id="PF22621">
    <property type="entry name" value="CurL-like_PKS_C"/>
    <property type="match status" value="1"/>
</dbReference>
<dbReference type="InterPro" id="IPR020807">
    <property type="entry name" value="PKS_DH"/>
</dbReference>
<dbReference type="InterPro" id="IPR020841">
    <property type="entry name" value="PKS_Beta-ketoAc_synthase_dom"/>
</dbReference>
<feature type="active site" description="Proton acceptor; for dehydratase activity" evidence="5">
    <location>
        <position position="734"/>
    </location>
</feature>
<dbReference type="Pfam" id="PF02801">
    <property type="entry name" value="Ketoacyl-synt_C"/>
    <property type="match status" value="1"/>
</dbReference>
<evidence type="ECO:0000256" key="5">
    <source>
        <dbReference type="PROSITE-ProRule" id="PRU01363"/>
    </source>
</evidence>
<protein>
    <submittedName>
        <fullName evidence="10">Acyl transferase domain-containing protein</fullName>
    </submittedName>
</protein>
<dbReference type="SUPFAM" id="SSF53901">
    <property type="entry name" value="Thiolase-like"/>
    <property type="match status" value="1"/>
</dbReference>
<dbReference type="InterPro" id="IPR009081">
    <property type="entry name" value="PP-bd_ACP"/>
</dbReference>
<dbReference type="Gene3D" id="3.10.129.110">
    <property type="entry name" value="Polyketide synthase dehydratase"/>
    <property type="match status" value="1"/>
</dbReference>
<dbReference type="Pfam" id="PF00550">
    <property type="entry name" value="PP-binding"/>
    <property type="match status" value="1"/>
</dbReference>
<evidence type="ECO:0000256" key="3">
    <source>
        <dbReference type="ARBA" id="ARBA00022679"/>
    </source>
</evidence>
<dbReference type="InterPro" id="IPR050091">
    <property type="entry name" value="PKS_NRPS_Biosynth_Enz"/>
</dbReference>
<dbReference type="Pfam" id="PF21089">
    <property type="entry name" value="PKS_DH_N"/>
    <property type="match status" value="1"/>
</dbReference>
<feature type="region of interest" description="C-terminal hotdog fold" evidence="5">
    <location>
        <begin position="845"/>
        <end position="997"/>
    </location>
</feature>
<evidence type="ECO:0000259" key="9">
    <source>
        <dbReference type="PROSITE" id="PS52019"/>
    </source>
</evidence>
<dbReference type="RefSeq" id="WP_184309445.1">
    <property type="nucleotide sequence ID" value="NZ_JACHXU010000034.1"/>
</dbReference>
<dbReference type="Proteomes" id="UP000536179">
    <property type="component" value="Unassembled WGS sequence"/>
</dbReference>
<comment type="caution">
    <text evidence="10">The sequence shown here is derived from an EMBL/GenBank/DDBJ whole genome shotgun (WGS) entry which is preliminary data.</text>
</comment>
<keyword evidence="2" id="KW-0597">Phosphoprotein</keyword>
<evidence type="ECO:0000313" key="10">
    <source>
        <dbReference type="EMBL" id="MBB3210249.1"/>
    </source>
</evidence>